<dbReference type="Pfam" id="PF00023">
    <property type="entry name" value="Ank"/>
    <property type="match status" value="1"/>
</dbReference>
<evidence type="ECO:0000256" key="1">
    <source>
        <dbReference type="ARBA" id="ARBA00022737"/>
    </source>
</evidence>
<evidence type="ECO:0000256" key="2">
    <source>
        <dbReference type="ARBA" id="ARBA00023043"/>
    </source>
</evidence>
<proteinExistence type="predicted"/>
<name>A0A0C1E7E8_9BACT</name>
<dbReference type="InterPro" id="IPR002110">
    <property type="entry name" value="Ankyrin_rpt"/>
</dbReference>
<dbReference type="InterPro" id="IPR036770">
    <property type="entry name" value="Ankyrin_rpt-contain_sf"/>
</dbReference>
<dbReference type="Proteomes" id="UP000031307">
    <property type="component" value="Unassembled WGS sequence"/>
</dbReference>
<dbReference type="Gene3D" id="1.25.40.20">
    <property type="entry name" value="Ankyrin repeat-containing domain"/>
    <property type="match status" value="1"/>
</dbReference>
<dbReference type="PANTHER" id="PTHR24198">
    <property type="entry name" value="ANKYRIN REPEAT AND PROTEIN KINASE DOMAIN-CONTAINING PROTEIN"/>
    <property type="match status" value="1"/>
</dbReference>
<accession>A0A0C1E7E8</accession>
<dbReference type="PANTHER" id="PTHR24198:SF165">
    <property type="entry name" value="ANKYRIN REPEAT-CONTAINING PROTEIN-RELATED"/>
    <property type="match status" value="1"/>
</dbReference>
<dbReference type="Pfam" id="PF12796">
    <property type="entry name" value="Ank_2"/>
    <property type="match status" value="1"/>
</dbReference>
<keyword evidence="2" id="KW-0040">ANK repeat</keyword>
<dbReference type="AlphaFoldDB" id="A0A0C1E7E8"/>
<evidence type="ECO:0000313" key="4">
    <source>
        <dbReference type="Proteomes" id="UP000031307"/>
    </source>
</evidence>
<sequence length="167" mass="18474">MFRGLPDKDSRVKLVESFFDDASLHGAIRSDDDDIVEALLEMHPESIDIFDSKRETLLMLASSKNKADLVEKLLTKFNANSNIQNLQGKNALMLAIRNKASFEVIALLAKSTDINAQDKGGRNALMLALERKASTEVIKLLAKSTDINAQDKLGMDALRWALENKAS</sequence>
<dbReference type="SUPFAM" id="SSF48403">
    <property type="entry name" value="Ankyrin repeat"/>
    <property type="match status" value="1"/>
</dbReference>
<dbReference type="EMBL" id="JSAM01000147">
    <property type="protein sequence ID" value="KIA76053.1"/>
    <property type="molecule type" value="Genomic_DNA"/>
</dbReference>
<gene>
    <name evidence="3" type="ORF">DB43_BY00020</name>
</gene>
<protein>
    <submittedName>
        <fullName evidence="3">Uncharacterized protein</fullName>
    </submittedName>
</protein>
<comment type="caution">
    <text evidence="3">The sequence shown here is derived from an EMBL/GenBank/DDBJ whole genome shotgun (WGS) entry which is preliminary data.</text>
</comment>
<organism evidence="3 4">
    <name type="scientific">Parachlamydia acanthamoebae</name>
    <dbReference type="NCBI Taxonomy" id="83552"/>
    <lineage>
        <taxon>Bacteria</taxon>
        <taxon>Pseudomonadati</taxon>
        <taxon>Chlamydiota</taxon>
        <taxon>Chlamydiia</taxon>
        <taxon>Parachlamydiales</taxon>
        <taxon>Parachlamydiaceae</taxon>
        <taxon>Parachlamydia</taxon>
    </lineage>
</organism>
<keyword evidence="1" id="KW-0677">Repeat</keyword>
<feature type="non-terminal residue" evidence="3">
    <location>
        <position position="167"/>
    </location>
</feature>
<reference evidence="3 4" key="1">
    <citation type="journal article" date="2014" name="Mol. Biol. Evol.">
        <title>Massive expansion of Ubiquitination-related gene families within the Chlamydiae.</title>
        <authorList>
            <person name="Domman D."/>
            <person name="Collingro A."/>
            <person name="Lagkouvardos I."/>
            <person name="Gehre L."/>
            <person name="Weinmaier T."/>
            <person name="Rattei T."/>
            <person name="Subtil A."/>
            <person name="Horn M."/>
        </authorList>
    </citation>
    <scope>NUCLEOTIDE SEQUENCE [LARGE SCALE GENOMIC DNA]</scope>
    <source>
        <strain evidence="3 4">OEW1</strain>
    </source>
</reference>
<dbReference type="SMART" id="SM00248">
    <property type="entry name" value="ANK"/>
    <property type="match status" value="4"/>
</dbReference>
<evidence type="ECO:0000313" key="3">
    <source>
        <dbReference type="EMBL" id="KIA76053.1"/>
    </source>
</evidence>